<keyword evidence="11" id="KW-0067">ATP-binding</keyword>
<evidence type="ECO:0000259" key="17">
    <source>
        <dbReference type="SMART" id="SM00382"/>
    </source>
</evidence>
<dbReference type="GO" id="GO:0046872">
    <property type="term" value="F:metal ion binding"/>
    <property type="evidence" value="ECO:0007669"/>
    <property type="project" value="UniProtKB-KW"/>
</dbReference>
<comment type="subcellular location">
    <subcellularLocation>
        <location evidence="2">Mitochondrion membrane</location>
        <topology evidence="2">Multi-pass membrane protein</topology>
    </subcellularLocation>
</comment>
<dbReference type="Gene3D" id="1.20.58.760">
    <property type="entry name" value="Peptidase M41"/>
    <property type="match status" value="1"/>
</dbReference>
<dbReference type="PANTHER" id="PTHR43655:SF2">
    <property type="entry name" value="AFG3 LIKE MATRIX AAA PEPTIDASE SUBUNIT 2, ISOFORM A"/>
    <property type="match status" value="1"/>
</dbReference>
<comment type="caution">
    <text evidence="18">The sequence shown here is derived from an EMBL/GenBank/DDBJ whole genome shotgun (WGS) entry which is preliminary data.</text>
</comment>
<dbReference type="CDD" id="cd19501">
    <property type="entry name" value="RecA-like_FtsH"/>
    <property type="match status" value="1"/>
</dbReference>
<dbReference type="InterPro" id="IPR000642">
    <property type="entry name" value="Peptidase_M41"/>
</dbReference>
<dbReference type="InterPro" id="IPR050928">
    <property type="entry name" value="ATP-dep_Zn_Metalloprotease"/>
</dbReference>
<evidence type="ECO:0000256" key="13">
    <source>
        <dbReference type="ARBA" id="ARBA00023049"/>
    </source>
</evidence>
<keyword evidence="19" id="KW-1185">Reference proteome</keyword>
<evidence type="ECO:0000256" key="12">
    <source>
        <dbReference type="ARBA" id="ARBA00022989"/>
    </source>
</evidence>
<feature type="domain" description="AAA+ ATPase" evidence="17">
    <location>
        <begin position="326"/>
        <end position="466"/>
    </location>
</feature>
<evidence type="ECO:0000256" key="15">
    <source>
        <dbReference type="ARBA" id="ARBA00023136"/>
    </source>
</evidence>
<evidence type="ECO:0000313" key="19">
    <source>
        <dbReference type="Proteomes" id="UP000799049"/>
    </source>
</evidence>
<keyword evidence="15" id="KW-0472">Membrane</keyword>
<evidence type="ECO:0000313" key="18">
    <source>
        <dbReference type="EMBL" id="KAF0853083.1"/>
    </source>
</evidence>
<evidence type="ECO:0000256" key="11">
    <source>
        <dbReference type="ARBA" id="ARBA00022840"/>
    </source>
</evidence>
<dbReference type="Pfam" id="PF00004">
    <property type="entry name" value="AAA"/>
    <property type="match status" value="1"/>
</dbReference>
<evidence type="ECO:0000256" key="9">
    <source>
        <dbReference type="ARBA" id="ARBA00022801"/>
    </source>
</evidence>
<dbReference type="SMART" id="SM00382">
    <property type="entry name" value="AAA"/>
    <property type="match status" value="1"/>
</dbReference>
<dbReference type="InterPro" id="IPR005936">
    <property type="entry name" value="FtsH"/>
</dbReference>
<comment type="cofactor">
    <cofactor evidence="1">
        <name>Zn(2+)</name>
        <dbReference type="ChEBI" id="CHEBI:29105"/>
    </cofactor>
</comment>
<keyword evidence="13" id="KW-0482">Metalloprotease</keyword>
<keyword evidence="7" id="KW-0479">Metal-binding</keyword>
<dbReference type="InterPro" id="IPR027417">
    <property type="entry name" value="P-loop_NTPase"/>
</dbReference>
<keyword evidence="10" id="KW-0862">Zinc</keyword>
<keyword evidence="8" id="KW-0547">Nucleotide-binding</keyword>
<reference evidence="18" key="1">
    <citation type="submission" date="2019-09" db="EMBL/GenBank/DDBJ databases">
        <title>The Mitochondrial Proteome of the Jakobid, Andalucia godoyi, a Protist With the Most Gene-Rich and Bacteria-Like Mitochondrial Genome.</title>
        <authorList>
            <person name="Gray M.W."/>
            <person name="Burger G."/>
            <person name="Derelle R."/>
            <person name="Klimes V."/>
            <person name="Leger M."/>
            <person name="Sarrasin M."/>
            <person name="Vlcek C."/>
            <person name="Roger A.J."/>
            <person name="Elias M."/>
            <person name="Lang B.F."/>
        </authorList>
    </citation>
    <scope>NUCLEOTIDE SEQUENCE</scope>
    <source>
        <strain evidence="18">And28</strain>
    </source>
</reference>
<keyword evidence="5" id="KW-0645">Protease</keyword>
<evidence type="ECO:0000256" key="1">
    <source>
        <dbReference type="ARBA" id="ARBA00001947"/>
    </source>
</evidence>
<gene>
    <name evidence="18" type="ORF">ANDGO_05423</name>
</gene>
<dbReference type="AlphaFoldDB" id="A0A8K0AIM7"/>
<dbReference type="FunFam" id="1.20.58.760:FF:000003">
    <property type="entry name" value="AFG3-like AAA ATPase 2"/>
    <property type="match status" value="1"/>
</dbReference>
<evidence type="ECO:0000256" key="3">
    <source>
        <dbReference type="ARBA" id="ARBA00010044"/>
    </source>
</evidence>
<evidence type="ECO:0000256" key="10">
    <source>
        <dbReference type="ARBA" id="ARBA00022833"/>
    </source>
</evidence>
<evidence type="ECO:0000256" key="4">
    <source>
        <dbReference type="ARBA" id="ARBA00010550"/>
    </source>
</evidence>
<dbReference type="Pfam" id="PF01434">
    <property type="entry name" value="Peptidase_M41"/>
    <property type="match status" value="1"/>
</dbReference>
<dbReference type="Gene3D" id="3.40.50.300">
    <property type="entry name" value="P-loop containing nucleotide triphosphate hydrolases"/>
    <property type="match status" value="1"/>
</dbReference>
<keyword evidence="12" id="KW-1133">Transmembrane helix</keyword>
<evidence type="ECO:0000256" key="5">
    <source>
        <dbReference type="ARBA" id="ARBA00022670"/>
    </source>
</evidence>
<evidence type="ECO:0000256" key="8">
    <source>
        <dbReference type="ARBA" id="ARBA00022741"/>
    </source>
</evidence>
<evidence type="ECO:0000256" key="14">
    <source>
        <dbReference type="ARBA" id="ARBA00023128"/>
    </source>
</evidence>
<evidence type="ECO:0000256" key="6">
    <source>
        <dbReference type="ARBA" id="ARBA00022692"/>
    </source>
</evidence>
<dbReference type="NCBIfam" id="TIGR01241">
    <property type="entry name" value="FtsH_fam"/>
    <property type="match status" value="1"/>
</dbReference>
<dbReference type="GO" id="GO:0004176">
    <property type="term" value="F:ATP-dependent peptidase activity"/>
    <property type="evidence" value="ECO:0007669"/>
    <property type="project" value="InterPro"/>
</dbReference>
<dbReference type="GO" id="GO:0034982">
    <property type="term" value="P:mitochondrial protein processing"/>
    <property type="evidence" value="ECO:0007669"/>
    <property type="project" value="TreeGrafter"/>
</dbReference>
<dbReference type="HAMAP" id="MF_01458">
    <property type="entry name" value="FtsH"/>
    <property type="match status" value="1"/>
</dbReference>
<dbReference type="Proteomes" id="UP000799049">
    <property type="component" value="Unassembled WGS sequence"/>
</dbReference>
<keyword evidence="14" id="KW-0496">Mitochondrion</keyword>
<dbReference type="FunFam" id="1.10.8.60:FF:000019">
    <property type="entry name" value="AFG3-like AAA ATPase 2"/>
    <property type="match status" value="1"/>
</dbReference>
<dbReference type="EMBL" id="VRVR01000003">
    <property type="protein sequence ID" value="KAF0853083.1"/>
    <property type="molecule type" value="Genomic_DNA"/>
</dbReference>
<dbReference type="PANTHER" id="PTHR43655">
    <property type="entry name" value="ATP-DEPENDENT PROTEASE"/>
    <property type="match status" value="1"/>
</dbReference>
<dbReference type="SUPFAM" id="SSF140990">
    <property type="entry name" value="FtsH protease domain-like"/>
    <property type="match status" value="1"/>
</dbReference>
<dbReference type="InterPro" id="IPR003960">
    <property type="entry name" value="ATPase_AAA_CS"/>
</dbReference>
<dbReference type="Gene3D" id="1.10.8.60">
    <property type="match status" value="1"/>
</dbReference>
<protein>
    <submittedName>
        <fullName evidence="18">Mitochondrial m-AAA+ ATPase</fullName>
    </submittedName>
</protein>
<evidence type="ECO:0000256" key="7">
    <source>
        <dbReference type="ARBA" id="ARBA00022723"/>
    </source>
</evidence>
<sequence>MLSSYIARRAGSLGARLISRPRVSAFVHRAPFGGDLRFTSFTCRTLQSRPFSTSWLRSTDSGGDVERGKQETQKDSRSKKSTGDDSNGNGPSKTPPSYMKYVPLGIAVLSLPFLIDAASHAGEQQITFQELLNDFLKQGRVLRLVVVNESHVRVFVKPRTLGDQQTDEKTVDFRGLENNTSSASVPSSSSHAKDPVYYFTIGSVESFEHKLDIAQKEAGIPVSQYVPVAYVTETSISSEMLKLLPTLLLIGGFLYINRNAGQLGGRGGAGGMFSVGKAKPQVWSAANSPKVKFQDVAGMDEAKVEIMEFVQFLRSPEKFIELGAHIPKGALLVGPPGTGKTLLAKAVAGEASVPFFSISGSDFIEMFVGVGPARVRDLFSQARKAAPCIVFIDEIDAVGRQRGRGSLGGASDERDNTLNQLLVEMDGFSSSTGVIVLAGTNRADILDKALLRPGRFDRQIQVDAPDFSGREAIFKIHLQPLTVEKDLSLDTIARRLSELTPGFVGADIANVCNEAALIAARRNADFISLKDFEAAIDRVVGGIERKARKLSEIEKRVVAYHEAGHAVVGWFLKYTDPLVKVSIVPRGKAALGYAQYLPQERFITTQVQMLDFMCMALGGRAAEQVIFGHLSTGAQDDLQRVTKMAYAQVCMYGMSSRLGPLSFPLPHEQNDSMQFQKPYSQETATVIDDEASLLVQQAYERTLSLLQDHKEALEKIAQLLLQQEVISQDDISRLIGNRPFGIRKHVFDDYGILEGPPSPHAT</sequence>
<dbReference type="InterPro" id="IPR003959">
    <property type="entry name" value="ATPase_AAA_core"/>
</dbReference>
<dbReference type="FunFam" id="3.40.50.300:FF:000001">
    <property type="entry name" value="ATP-dependent zinc metalloprotease FtsH"/>
    <property type="match status" value="1"/>
</dbReference>
<accession>A0A8K0AIM7</accession>
<dbReference type="InterPro" id="IPR003593">
    <property type="entry name" value="AAA+_ATPase"/>
</dbReference>
<dbReference type="GO" id="GO:0005524">
    <property type="term" value="F:ATP binding"/>
    <property type="evidence" value="ECO:0007669"/>
    <property type="project" value="UniProtKB-KW"/>
</dbReference>
<dbReference type="InterPro" id="IPR037219">
    <property type="entry name" value="Peptidase_M41-like"/>
</dbReference>
<proteinExistence type="inferred from homology"/>
<evidence type="ECO:0000256" key="2">
    <source>
        <dbReference type="ARBA" id="ARBA00004225"/>
    </source>
</evidence>
<comment type="similarity">
    <text evidence="3">In the C-terminal section; belongs to the peptidase M41 family.</text>
</comment>
<dbReference type="GO" id="GO:0016887">
    <property type="term" value="F:ATP hydrolysis activity"/>
    <property type="evidence" value="ECO:0007669"/>
    <property type="project" value="InterPro"/>
</dbReference>
<dbReference type="Gene3D" id="3.40.1690.20">
    <property type="match status" value="1"/>
</dbReference>
<evidence type="ECO:0000256" key="16">
    <source>
        <dbReference type="SAM" id="MobiDB-lite"/>
    </source>
</evidence>
<dbReference type="SUPFAM" id="SSF52540">
    <property type="entry name" value="P-loop containing nucleoside triphosphate hydrolases"/>
    <property type="match status" value="1"/>
</dbReference>
<feature type="compositionally biased region" description="Basic and acidic residues" evidence="16">
    <location>
        <begin position="64"/>
        <end position="83"/>
    </location>
</feature>
<feature type="region of interest" description="Disordered" evidence="16">
    <location>
        <begin position="54"/>
        <end position="96"/>
    </location>
</feature>
<dbReference type="Pfam" id="PF17862">
    <property type="entry name" value="AAA_lid_3"/>
    <property type="match status" value="1"/>
</dbReference>
<comment type="similarity">
    <text evidence="4">In the N-terminal section; belongs to the AAA ATPase family.</text>
</comment>
<dbReference type="PROSITE" id="PS00674">
    <property type="entry name" value="AAA"/>
    <property type="match status" value="1"/>
</dbReference>
<dbReference type="OrthoDB" id="1413014at2759"/>
<name>A0A8K0AIM7_ANDGO</name>
<organism evidence="18 19">
    <name type="scientific">Andalucia godoyi</name>
    <name type="common">Flagellate</name>
    <dbReference type="NCBI Taxonomy" id="505711"/>
    <lineage>
        <taxon>Eukaryota</taxon>
        <taxon>Discoba</taxon>
        <taxon>Jakobida</taxon>
        <taxon>Andalucina</taxon>
        <taxon>Andaluciidae</taxon>
        <taxon>Andalucia</taxon>
    </lineage>
</organism>
<dbReference type="GO" id="GO:0004222">
    <property type="term" value="F:metalloendopeptidase activity"/>
    <property type="evidence" value="ECO:0007669"/>
    <property type="project" value="InterPro"/>
</dbReference>
<dbReference type="GO" id="GO:0005745">
    <property type="term" value="C:m-AAA complex"/>
    <property type="evidence" value="ECO:0007669"/>
    <property type="project" value="TreeGrafter"/>
</dbReference>
<keyword evidence="6" id="KW-0812">Transmembrane</keyword>
<dbReference type="InterPro" id="IPR041569">
    <property type="entry name" value="AAA_lid_3"/>
</dbReference>
<keyword evidence="9" id="KW-0378">Hydrolase</keyword>